<dbReference type="EMBL" id="BAABDE010000017">
    <property type="protein sequence ID" value="GAA3800681.1"/>
    <property type="molecule type" value="Genomic_DNA"/>
</dbReference>
<protein>
    <recommendedName>
        <fullName evidence="4">ABC transporter permease</fullName>
    </recommendedName>
</protein>
<evidence type="ECO:0000313" key="3">
    <source>
        <dbReference type="Proteomes" id="UP001501009"/>
    </source>
</evidence>
<feature type="transmembrane region" description="Helical" evidence="1">
    <location>
        <begin position="245"/>
        <end position="265"/>
    </location>
</feature>
<gene>
    <name evidence="2" type="ORF">GCM10022403_038700</name>
</gene>
<reference evidence="3" key="1">
    <citation type="journal article" date="2019" name="Int. J. Syst. Evol. Microbiol.">
        <title>The Global Catalogue of Microorganisms (GCM) 10K type strain sequencing project: providing services to taxonomists for standard genome sequencing and annotation.</title>
        <authorList>
            <consortium name="The Broad Institute Genomics Platform"/>
            <consortium name="The Broad Institute Genome Sequencing Center for Infectious Disease"/>
            <person name="Wu L."/>
            <person name="Ma J."/>
        </authorList>
    </citation>
    <scope>NUCLEOTIDE SEQUENCE [LARGE SCALE GENOMIC DNA]</scope>
    <source>
        <strain evidence="3">JCM 17138</strain>
    </source>
</reference>
<feature type="transmembrane region" description="Helical" evidence="1">
    <location>
        <begin position="32"/>
        <end position="52"/>
    </location>
</feature>
<organism evidence="2 3">
    <name type="scientific">Streptomyces coacervatus</name>
    <dbReference type="NCBI Taxonomy" id="647381"/>
    <lineage>
        <taxon>Bacteria</taxon>
        <taxon>Bacillati</taxon>
        <taxon>Actinomycetota</taxon>
        <taxon>Actinomycetes</taxon>
        <taxon>Kitasatosporales</taxon>
        <taxon>Streptomycetaceae</taxon>
        <taxon>Streptomyces</taxon>
    </lineage>
</organism>
<dbReference type="RefSeq" id="WP_275778013.1">
    <property type="nucleotide sequence ID" value="NZ_BAABDE010000017.1"/>
</dbReference>
<sequence>MTRRGLPFDVTRARILASALLWRMRRERLRNFATVFLPFVLTVASVIVLPLLSDDTDMNGAAGSARLGAQFGAHGDTVAAGLLLILMPGVIALHGTVGAGLAVRNVVGAEAGVGALEAMLGAPYNPASIAGGLLGYVLVVTTAQWAVMSALGALALSLSSALHHDSLTPDAGYLTLALLLPLLATWAGAALALLLNLLLPRLSQPGAGALAGNGGGLVSLAAMLPGFGALLAMSIALDPLGPTRLLLYAGGVTVLITAGSLIGIARGFRPESVLSSSA</sequence>
<feature type="transmembrane region" description="Helical" evidence="1">
    <location>
        <begin position="78"/>
        <end position="103"/>
    </location>
</feature>
<evidence type="ECO:0000313" key="2">
    <source>
        <dbReference type="EMBL" id="GAA3800681.1"/>
    </source>
</evidence>
<name>A0ABP7HSS6_9ACTN</name>
<feature type="transmembrane region" description="Helical" evidence="1">
    <location>
        <begin position="176"/>
        <end position="198"/>
    </location>
</feature>
<evidence type="ECO:0008006" key="4">
    <source>
        <dbReference type="Google" id="ProtNLM"/>
    </source>
</evidence>
<keyword evidence="1" id="KW-1133">Transmembrane helix</keyword>
<evidence type="ECO:0000256" key="1">
    <source>
        <dbReference type="SAM" id="Phobius"/>
    </source>
</evidence>
<keyword evidence="3" id="KW-1185">Reference proteome</keyword>
<accession>A0ABP7HSS6</accession>
<keyword evidence="1" id="KW-0812">Transmembrane</keyword>
<feature type="transmembrane region" description="Helical" evidence="1">
    <location>
        <begin position="133"/>
        <end position="156"/>
    </location>
</feature>
<comment type="caution">
    <text evidence="2">The sequence shown here is derived from an EMBL/GenBank/DDBJ whole genome shotgun (WGS) entry which is preliminary data.</text>
</comment>
<keyword evidence="1" id="KW-0472">Membrane</keyword>
<dbReference type="Proteomes" id="UP001501009">
    <property type="component" value="Unassembled WGS sequence"/>
</dbReference>
<proteinExistence type="predicted"/>
<feature type="transmembrane region" description="Helical" evidence="1">
    <location>
        <begin position="210"/>
        <end position="233"/>
    </location>
</feature>